<dbReference type="Proteomes" id="UP000725002">
    <property type="component" value="Unassembled WGS sequence"/>
</dbReference>
<evidence type="ECO:0000313" key="1">
    <source>
        <dbReference type="EMBL" id="MBO8482679.1"/>
    </source>
</evidence>
<dbReference type="PROSITE" id="PS51257">
    <property type="entry name" value="PROKAR_LIPOPROTEIN"/>
    <property type="match status" value="1"/>
</dbReference>
<reference evidence="1" key="1">
    <citation type="submission" date="2020-10" db="EMBL/GenBank/DDBJ databases">
        <authorList>
            <person name="Gilroy R."/>
        </authorList>
    </citation>
    <scope>NUCLEOTIDE SEQUENCE</scope>
    <source>
        <strain evidence="1">G3-8215</strain>
    </source>
</reference>
<name>A0A940IHE3_9BACT</name>
<gene>
    <name evidence="1" type="ORF">IAB75_00950</name>
</gene>
<comment type="caution">
    <text evidence="1">The sequence shown here is derived from an EMBL/GenBank/DDBJ whole genome shotgun (WGS) entry which is preliminary data.</text>
</comment>
<protein>
    <recommendedName>
        <fullName evidence="3">Lipoprotein</fullName>
    </recommendedName>
</protein>
<dbReference type="AlphaFoldDB" id="A0A940IHE3"/>
<evidence type="ECO:0000313" key="2">
    <source>
        <dbReference type="Proteomes" id="UP000725002"/>
    </source>
</evidence>
<evidence type="ECO:0008006" key="3">
    <source>
        <dbReference type="Google" id="ProtNLM"/>
    </source>
</evidence>
<reference evidence="1" key="2">
    <citation type="journal article" date="2021" name="PeerJ">
        <title>Extensive microbial diversity within the chicken gut microbiome revealed by metagenomics and culture.</title>
        <authorList>
            <person name="Gilroy R."/>
            <person name="Ravi A."/>
            <person name="Getino M."/>
            <person name="Pursley I."/>
            <person name="Horton D.L."/>
            <person name="Alikhan N.F."/>
            <person name="Baker D."/>
            <person name="Gharbi K."/>
            <person name="Hall N."/>
            <person name="Watson M."/>
            <person name="Adriaenssens E.M."/>
            <person name="Foster-Nyarko E."/>
            <person name="Jarju S."/>
            <person name="Secka A."/>
            <person name="Antonio M."/>
            <person name="Oren A."/>
            <person name="Chaudhuri R.R."/>
            <person name="La Ragione R."/>
            <person name="Hildebrand F."/>
            <person name="Pallen M.J."/>
        </authorList>
    </citation>
    <scope>NUCLEOTIDE SEQUENCE</scope>
    <source>
        <strain evidence="1">G3-8215</strain>
    </source>
</reference>
<sequence length="145" mass="16610">MTIRKKTILMAVFATAIAGCRTDGGEDTGTEAILARLDRTVAERELYIQKKESRIEGMKSVLNSGMTDEERYRVYDRIYDEYYQYNMDSAIVYAKKKFNLASGITPPIKRTPHWTLPKDTSCQVPMLMPSGFLTALTRPRWTKNT</sequence>
<proteinExistence type="predicted"/>
<dbReference type="EMBL" id="JADILV010000006">
    <property type="protein sequence ID" value="MBO8482679.1"/>
    <property type="molecule type" value="Genomic_DNA"/>
</dbReference>
<organism evidence="1 2">
    <name type="scientific">Candidatus Cryptobacteroides avicola</name>
    <dbReference type="NCBI Taxonomy" id="2840757"/>
    <lineage>
        <taxon>Bacteria</taxon>
        <taxon>Pseudomonadati</taxon>
        <taxon>Bacteroidota</taxon>
        <taxon>Bacteroidia</taxon>
        <taxon>Bacteroidales</taxon>
        <taxon>Candidatus Cryptobacteroides</taxon>
    </lineage>
</organism>
<accession>A0A940IHE3</accession>